<dbReference type="InParanoid" id="F0VB95"/>
<protein>
    <submittedName>
        <fullName evidence="2">Uncharacterized protein</fullName>
    </submittedName>
</protein>
<feature type="compositionally biased region" description="Polar residues" evidence="1">
    <location>
        <begin position="591"/>
        <end position="604"/>
    </location>
</feature>
<dbReference type="GeneID" id="13441911"/>
<feature type="region of interest" description="Disordered" evidence="1">
    <location>
        <begin position="443"/>
        <end position="464"/>
    </location>
</feature>
<dbReference type="OrthoDB" id="10497745at2759"/>
<feature type="compositionally biased region" description="Basic and acidic residues" evidence="1">
    <location>
        <begin position="540"/>
        <end position="590"/>
    </location>
</feature>
<reference evidence="3" key="4">
    <citation type="journal article" date="2015" name="PLoS ONE">
        <title>Comprehensive Evaluation of Toxoplasma gondii VEG and Neospora caninum LIV Genomes with Tachyzoite Stage Transcriptome and Proteome Defines Novel Transcript Features.</title>
        <authorList>
            <person name="Ramaprasad A."/>
            <person name="Mourier T."/>
            <person name="Naeem R."/>
            <person name="Malas T.B."/>
            <person name="Moussa E."/>
            <person name="Panigrahi A."/>
            <person name="Vermont S.J."/>
            <person name="Otto T.D."/>
            <person name="Wastling J."/>
            <person name="Pain A."/>
        </authorList>
    </citation>
    <scope>NUCLEOTIDE SEQUENCE</scope>
    <source>
        <strain evidence="3">Liverpool</strain>
    </source>
</reference>
<dbReference type="AlphaFoldDB" id="F0VB95"/>
<feature type="compositionally biased region" description="Basic and acidic residues" evidence="1">
    <location>
        <begin position="411"/>
        <end position="420"/>
    </location>
</feature>
<feature type="region of interest" description="Disordered" evidence="1">
    <location>
        <begin position="189"/>
        <end position="216"/>
    </location>
</feature>
<feature type="region of interest" description="Disordered" evidence="1">
    <location>
        <begin position="75"/>
        <end position="125"/>
    </location>
</feature>
<feature type="compositionally biased region" description="Basic residues" evidence="1">
    <location>
        <begin position="1"/>
        <end position="12"/>
    </location>
</feature>
<dbReference type="EMBL" id="FR823385">
    <property type="protein sequence ID" value="CBZ50879.1"/>
    <property type="molecule type" value="Genomic_DNA"/>
</dbReference>
<reference evidence="2" key="2">
    <citation type="submission" date="2011-03" db="EMBL/GenBank/DDBJ databases">
        <title>Comparative genomics and transcriptomics of Neospora caninum and Toxoplasma gondii.</title>
        <authorList>
            <person name="Reid A.J."/>
            <person name="Sohal A."/>
            <person name="Harris D."/>
            <person name="Quail M."/>
            <person name="Sanders M."/>
            <person name="Berriman M."/>
            <person name="Wastling J.M."/>
            <person name="Pain A."/>
        </authorList>
    </citation>
    <scope>NUCLEOTIDE SEQUENCE</scope>
    <source>
        <strain evidence="2">Liverpool</strain>
    </source>
</reference>
<reference evidence="2" key="1">
    <citation type="submission" date="2011-02" db="EMBL/GenBank/DDBJ databases">
        <authorList>
            <person name="Aslett M."/>
        </authorList>
    </citation>
    <scope>NUCLEOTIDE SEQUENCE</scope>
    <source>
        <strain evidence="2">Liverpool</strain>
    </source>
</reference>
<evidence type="ECO:0000313" key="3">
    <source>
        <dbReference type="EMBL" id="CEL68181.1"/>
    </source>
</evidence>
<dbReference type="Proteomes" id="UP000007494">
    <property type="component" value="Chromosome IX"/>
</dbReference>
<dbReference type="RefSeq" id="XP_003880912.1">
    <property type="nucleotide sequence ID" value="XM_003880863.1"/>
</dbReference>
<feature type="region of interest" description="Disordered" evidence="1">
    <location>
        <begin position="1"/>
        <end position="23"/>
    </location>
</feature>
<feature type="compositionally biased region" description="Basic and acidic residues" evidence="1">
    <location>
        <begin position="706"/>
        <end position="737"/>
    </location>
</feature>
<keyword evidence="4" id="KW-1185">Reference proteome</keyword>
<feature type="compositionally biased region" description="Low complexity" evidence="1">
    <location>
        <begin position="617"/>
        <end position="664"/>
    </location>
</feature>
<gene>
    <name evidence="3" type="ORF">BN1204_039540</name>
    <name evidence="2" type="ORF">NCLIV_039540</name>
</gene>
<reference evidence="4" key="3">
    <citation type="journal article" date="2012" name="PLoS Pathog.">
        <title>Comparative genomics of the apicomplexan parasites Toxoplasma gondii and Neospora caninum: Coccidia differing in host range and transmission strategy.</title>
        <authorList>
            <person name="Reid A.J."/>
            <person name="Vermont S.J."/>
            <person name="Cotton J.A."/>
            <person name="Harris D."/>
            <person name="Hill-Cawthorne G.A."/>
            <person name="Konen-Waisman S."/>
            <person name="Latham S.M."/>
            <person name="Mourier T."/>
            <person name="Norton R."/>
            <person name="Quail M.A."/>
            <person name="Sanders M."/>
            <person name="Shanmugam D."/>
            <person name="Sohal A."/>
            <person name="Wasmuth J.D."/>
            <person name="Brunk B."/>
            <person name="Grigg M.E."/>
            <person name="Howard J.C."/>
            <person name="Parkinson J."/>
            <person name="Roos D.S."/>
            <person name="Trees A.J."/>
            <person name="Berriman M."/>
            <person name="Pain A."/>
            <person name="Wastling J.M."/>
        </authorList>
    </citation>
    <scope>NUCLEOTIDE SEQUENCE [LARGE SCALE GENOMIC DNA]</scope>
    <source>
        <strain evidence="4">Liverpool</strain>
    </source>
</reference>
<organism evidence="2 4">
    <name type="scientific">Neospora caninum (strain Liverpool)</name>
    <dbReference type="NCBI Taxonomy" id="572307"/>
    <lineage>
        <taxon>Eukaryota</taxon>
        <taxon>Sar</taxon>
        <taxon>Alveolata</taxon>
        <taxon>Apicomplexa</taxon>
        <taxon>Conoidasida</taxon>
        <taxon>Coccidia</taxon>
        <taxon>Eucoccidiorida</taxon>
        <taxon>Eimeriorina</taxon>
        <taxon>Sarcocystidae</taxon>
        <taxon>Neospora</taxon>
    </lineage>
</organism>
<proteinExistence type="predicted"/>
<feature type="region of interest" description="Disordered" evidence="1">
    <location>
        <begin position="936"/>
        <end position="979"/>
    </location>
</feature>
<feature type="compositionally biased region" description="Acidic residues" evidence="1">
    <location>
        <begin position="688"/>
        <end position="705"/>
    </location>
</feature>
<evidence type="ECO:0000313" key="2">
    <source>
        <dbReference type="EMBL" id="CBZ50879.1"/>
    </source>
</evidence>
<feature type="compositionally biased region" description="Polar residues" evidence="1">
    <location>
        <begin position="238"/>
        <end position="253"/>
    </location>
</feature>
<dbReference type="eggNOG" id="ENOG502QZFN">
    <property type="taxonomic scope" value="Eukaryota"/>
</dbReference>
<accession>F0VB95</accession>
<sequence length="979" mass="105731">MRRSAFSHRSLSRRSGEPRDAVTAACAEAPSTFLEELIEDTLDEIDQPLSFYCSPAPCPARSLSVSASSPRFEFAEQSRWEASTQEKAVRAATAASAEKRRETEGRETGKGRRETGEGRREQDIVEPILPLSSDLAASVDALVEAGFFAEAPLPSHSLLLPPRTMVSSSSLSSTLSSSISCSAVQGGASSLAPWSASEARKENPQSEENREDMDCVIGEISGEAARSAAVPQLFASSGVCTPENSSFSCQFSTRSERWSTDRASLGAVEDREEEKHGFVFRPSIASRDKQPSASSPAGAFPDGLSDRPSPLSAPSTPHPGKGLRETHSRGRSQNALVACLDGLAAHASALKFSPEGAAPTANRVSGDASSPASRTSPEKGTQEETDALSELSTVLEAALKLLDGTEEEREAEGIRQKETATAEEATSGWRQVFLSWGRDSLETKAAGESPQRSGPRSGERPTEYAQELQDDLLALFEAGEDAGEGANLLFVAVGEPFSRLLGAFEPWLERQGRKLTEADRMRYMRQIQVYRQLVELCGRPDDAKDGAPFAERKSARQVGERGKDFPANPREEEDGKSIQSHERAAREVTDTHLTSNQTDSSTEMASPPLTPPSPHDLSSSNSSSSVSSSSSDVSSSSSNVLSSSSNASSSSSLSSSSSISSSVSHPLPVRGKFARLQALLDELREYGEPPEEVLDALMPEAEEREDAAAERREDCHVSHRVRAERDASISRPQREQKSACAPHCPVHEDSESSPSLRSPPPWKEGRSSATEEGTHRGAVSSSASCSVPSPESSSSSSSSCSSLCRSPERLQKTVADVTSPLLAQQREGLSRRLAREEGEGDEKVEAQGKGANAPDTEKKEKKKEKKEEKQKRTEEQVDKGDEEMLRDFLSFVEALETHAGGEGDELKHLLRKPLEKLLEGELDEDELLAFVESIDTVTQSEASWKAGRPEAKKENHMKQNEGSKRGSERSNPEDGCRQQ</sequence>
<feature type="compositionally biased region" description="Basic and acidic residues" evidence="1">
    <location>
        <begin position="947"/>
        <end position="979"/>
    </location>
</feature>
<feature type="region of interest" description="Disordered" evidence="1">
    <location>
        <begin position="238"/>
        <end position="331"/>
    </location>
</feature>
<feature type="compositionally biased region" description="Low complexity" evidence="1">
    <location>
        <begin position="778"/>
        <end position="805"/>
    </location>
</feature>
<feature type="compositionally biased region" description="Basic and acidic residues" evidence="1">
    <location>
        <begin position="97"/>
        <end position="123"/>
    </location>
</feature>
<dbReference type="VEuPathDB" id="ToxoDB:NCLIV_039540"/>
<feature type="compositionally biased region" description="Basic and acidic residues" evidence="1">
    <location>
        <begin position="198"/>
        <end position="208"/>
    </location>
</feature>
<dbReference type="EMBL" id="LN714484">
    <property type="protein sequence ID" value="CEL68181.1"/>
    <property type="molecule type" value="Genomic_DNA"/>
</dbReference>
<feature type="compositionally biased region" description="Basic and acidic residues" evidence="1">
    <location>
        <begin position="828"/>
        <end position="846"/>
    </location>
</feature>
<feature type="compositionally biased region" description="Basic and acidic residues" evidence="1">
    <location>
        <begin position="855"/>
        <end position="882"/>
    </location>
</feature>
<name>F0VB95_NEOCL</name>
<dbReference type="OMA" id="RYMRQIQ"/>
<evidence type="ECO:0000313" key="4">
    <source>
        <dbReference type="Proteomes" id="UP000007494"/>
    </source>
</evidence>
<feature type="region of interest" description="Disordered" evidence="1">
    <location>
        <begin position="540"/>
        <end position="670"/>
    </location>
</feature>
<feature type="region of interest" description="Disordered" evidence="1">
    <location>
        <begin position="686"/>
        <end position="882"/>
    </location>
</feature>
<dbReference type="InterPro" id="IPR038322">
    <property type="entry name" value="Pex19_C_sf"/>
</dbReference>
<evidence type="ECO:0000256" key="1">
    <source>
        <dbReference type="SAM" id="MobiDB-lite"/>
    </source>
</evidence>
<feature type="region of interest" description="Disordered" evidence="1">
    <location>
        <begin position="354"/>
        <end position="425"/>
    </location>
</feature>
<dbReference type="Gene3D" id="1.20.120.900">
    <property type="entry name" value="Pex19, mPTS binding domain"/>
    <property type="match status" value="1"/>
</dbReference>